<accession>A0ABT8QYB0</accession>
<feature type="compositionally biased region" description="Basic and acidic residues" evidence="1">
    <location>
        <begin position="121"/>
        <end position="163"/>
    </location>
</feature>
<evidence type="ECO:0000256" key="1">
    <source>
        <dbReference type="SAM" id="MobiDB-lite"/>
    </source>
</evidence>
<gene>
    <name evidence="3" type="ORF">Q0590_01120</name>
</gene>
<proteinExistence type="predicted"/>
<evidence type="ECO:0000313" key="4">
    <source>
        <dbReference type="Proteomes" id="UP001168528"/>
    </source>
</evidence>
<feature type="region of interest" description="Disordered" evidence="1">
    <location>
        <begin position="54"/>
        <end position="251"/>
    </location>
</feature>
<dbReference type="EMBL" id="JAUKPO010000001">
    <property type="protein sequence ID" value="MDO1444826.1"/>
    <property type="molecule type" value="Genomic_DNA"/>
</dbReference>
<reference evidence="3" key="1">
    <citation type="submission" date="2023-07" db="EMBL/GenBank/DDBJ databases">
        <title>The genome sequence of Rhodocytophaga aerolata KACC 12507.</title>
        <authorList>
            <person name="Zhang X."/>
        </authorList>
    </citation>
    <scope>NUCLEOTIDE SEQUENCE</scope>
    <source>
        <strain evidence="3">KACC 12507</strain>
    </source>
</reference>
<protein>
    <recommendedName>
        <fullName evidence="5">Energy transducer TonB</fullName>
    </recommendedName>
</protein>
<feature type="compositionally biased region" description="Gly residues" evidence="1">
    <location>
        <begin position="221"/>
        <end position="230"/>
    </location>
</feature>
<organism evidence="3 4">
    <name type="scientific">Rhodocytophaga aerolata</name>
    <dbReference type="NCBI Taxonomy" id="455078"/>
    <lineage>
        <taxon>Bacteria</taxon>
        <taxon>Pseudomonadati</taxon>
        <taxon>Bacteroidota</taxon>
        <taxon>Cytophagia</taxon>
        <taxon>Cytophagales</taxon>
        <taxon>Rhodocytophagaceae</taxon>
        <taxon>Rhodocytophaga</taxon>
    </lineage>
</organism>
<dbReference type="RefSeq" id="WP_302035628.1">
    <property type="nucleotide sequence ID" value="NZ_JAUKPO010000001.1"/>
</dbReference>
<keyword evidence="4" id="KW-1185">Reference proteome</keyword>
<keyword evidence="2" id="KW-0812">Transmembrane</keyword>
<feature type="compositionally biased region" description="Low complexity" evidence="1">
    <location>
        <begin position="65"/>
        <end position="77"/>
    </location>
</feature>
<evidence type="ECO:0000256" key="2">
    <source>
        <dbReference type="SAM" id="Phobius"/>
    </source>
</evidence>
<evidence type="ECO:0008006" key="5">
    <source>
        <dbReference type="Google" id="ProtNLM"/>
    </source>
</evidence>
<feature type="compositionally biased region" description="Low complexity" evidence="1">
    <location>
        <begin position="105"/>
        <end position="120"/>
    </location>
</feature>
<feature type="transmembrane region" description="Helical" evidence="2">
    <location>
        <begin position="12"/>
        <end position="35"/>
    </location>
</feature>
<dbReference type="Proteomes" id="UP001168528">
    <property type="component" value="Unassembled WGS sequence"/>
</dbReference>
<evidence type="ECO:0000313" key="3">
    <source>
        <dbReference type="EMBL" id="MDO1444826.1"/>
    </source>
</evidence>
<keyword evidence="2" id="KW-1133">Transmembrane helix</keyword>
<keyword evidence="2" id="KW-0472">Membrane</keyword>
<sequence>MAPDRKEEKQRKTAMAISVALHAGLLLLFFFIMAWRAPDPPLPEYGIELNFGTDEAGSGNVQSLAPANTNPPNEAAKPNPPASQPEPVKTSPAPPAETLPEADVPDVPDVVPVETESPVVVEKKPEKKKEEPVVKKEPEKKPEPVIAKTEPEEKPEPEKKPETPKPVVNNDALMTKSDGAGGKEGGTSDKVAGNNNGDKTGKVGDQGNPEGKLDAKALYGTPGGGGGGTGPAYNIRGWAPDTRPNVNDGSDESGKIVFQVKIDDEGRIISVVPVEKTVSPAVVAFYKREVEKLTFSPTADNTVPAPISSGTITFIIRSR</sequence>
<name>A0ABT8QYB0_9BACT</name>
<comment type="caution">
    <text evidence="3">The sequence shown here is derived from an EMBL/GenBank/DDBJ whole genome shotgun (WGS) entry which is preliminary data.</text>
</comment>